<reference evidence="3" key="2">
    <citation type="submission" date="2020-09" db="EMBL/GenBank/DDBJ databases">
        <authorList>
            <person name="Sun Q."/>
            <person name="Ohkuma M."/>
        </authorList>
    </citation>
    <scope>NUCLEOTIDE SEQUENCE</scope>
    <source>
        <strain evidence="3">JCM 4956</strain>
    </source>
</reference>
<evidence type="ECO:0000256" key="2">
    <source>
        <dbReference type="SAM" id="Phobius"/>
    </source>
</evidence>
<reference evidence="3" key="1">
    <citation type="journal article" date="2014" name="Int. J. Syst. Evol. Microbiol.">
        <title>Complete genome sequence of Corynebacterium casei LMG S-19264T (=DSM 44701T), isolated from a smear-ripened cheese.</title>
        <authorList>
            <consortium name="US DOE Joint Genome Institute (JGI-PGF)"/>
            <person name="Walter F."/>
            <person name="Albersmeier A."/>
            <person name="Kalinowski J."/>
            <person name="Ruckert C."/>
        </authorList>
    </citation>
    <scope>NUCLEOTIDE SEQUENCE</scope>
    <source>
        <strain evidence="3">JCM 4956</strain>
    </source>
</reference>
<feature type="transmembrane region" description="Helical" evidence="2">
    <location>
        <begin position="125"/>
        <end position="149"/>
    </location>
</feature>
<comment type="caution">
    <text evidence="3">The sequence shown here is derived from an EMBL/GenBank/DDBJ whole genome shotgun (WGS) entry which is preliminary data.</text>
</comment>
<protein>
    <recommendedName>
        <fullName evidence="5">ABC transporter permease</fullName>
    </recommendedName>
</protein>
<keyword evidence="4" id="KW-1185">Reference proteome</keyword>
<organism evidence="3 4">
    <name type="scientific">Streptomyces fructofermentans</name>
    <dbReference type="NCBI Taxonomy" id="152141"/>
    <lineage>
        <taxon>Bacteria</taxon>
        <taxon>Bacillati</taxon>
        <taxon>Actinomycetota</taxon>
        <taxon>Actinomycetes</taxon>
        <taxon>Kitasatosporales</taxon>
        <taxon>Streptomycetaceae</taxon>
        <taxon>Streptomyces</taxon>
    </lineage>
</organism>
<dbReference type="EMBL" id="BMWD01000003">
    <property type="protein sequence ID" value="GGX47938.1"/>
    <property type="molecule type" value="Genomic_DNA"/>
</dbReference>
<dbReference type="AlphaFoldDB" id="A0A918K3V4"/>
<feature type="region of interest" description="Disordered" evidence="1">
    <location>
        <begin position="1"/>
        <end position="61"/>
    </location>
</feature>
<gene>
    <name evidence="3" type="ORF">GCM10010515_13800</name>
</gene>
<feature type="transmembrane region" description="Helical" evidence="2">
    <location>
        <begin position="213"/>
        <end position="235"/>
    </location>
</feature>
<sequence length="367" mass="37718">MSAATAGDTPGGAAGRSAGTPRAGEAGEAGGAAEARTAKEAAREGAGSDRSPEGGRTGGRARPGVAVLRLHRTALLVWGGYVLAAVAVLVWTVTVTADAALREQARCVGEPVCGIAATLAYGDRIGMVATAVCYGFLVVAAFAGGALFGRELENGTAHLVWTQSVSPARWLAAELAVAALPLLLGSAVLVLSFRWAWSAHRELLGTDWTFADVFVARGPATAAYCLCALAVGALAAVVLRRALPALGVSVASVLALNLVLDGFRPSLWPHVTRTARTPFEVSGSAWQIENGAVVGGRRTAELGPHLCDGTAAEVRRCMAEGDITGYYAAYHPPSHFWPLHLAETGIVLAVAALATGAAFLLLRHRTA</sequence>
<keyword evidence="2" id="KW-1133">Transmembrane helix</keyword>
<keyword evidence="2" id="KW-0472">Membrane</keyword>
<evidence type="ECO:0000313" key="4">
    <source>
        <dbReference type="Proteomes" id="UP000645555"/>
    </source>
</evidence>
<dbReference type="Proteomes" id="UP000645555">
    <property type="component" value="Unassembled WGS sequence"/>
</dbReference>
<evidence type="ECO:0000313" key="3">
    <source>
        <dbReference type="EMBL" id="GGX47938.1"/>
    </source>
</evidence>
<feature type="transmembrane region" description="Helical" evidence="2">
    <location>
        <begin position="75"/>
        <end position="93"/>
    </location>
</feature>
<name>A0A918K3V4_9ACTN</name>
<feature type="transmembrane region" description="Helical" evidence="2">
    <location>
        <begin position="170"/>
        <end position="193"/>
    </location>
</feature>
<proteinExistence type="predicted"/>
<feature type="transmembrane region" description="Helical" evidence="2">
    <location>
        <begin position="242"/>
        <end position="260"/>
    </location>
</feature>
<accession>A0A918K3V4</accession>
<feature type="transmembrane region" description="Helical" evidence="2">
    <location>
        <begin position="341"/>
        <end position="362"/>
    </location>
</feature>
<keyword evidence="2" id="KW-0812">Transmembrane</keyword>
<feature type="compositionally biased region" description="Low complexity" evidence="1">
    <location>
        <begin position="18"/>
        <end position="35"/>
    </location>
</feature>
<evidence type="ECO:0008006" key="5">
    <source>
        <dbReference type="Google" id="ProtNLM"/>
    </source>
</evidence>
<evidence type="ECO:0000256" key="1">
    <source>
        <dbReference type="SAM" id="MobiDB-lite"/>
    </source>
</evidence>
<dbReference type="RefSeq" id="WP_190034418.1">
    <property type="nucleotide sequence ID" value="NZ_BMWD01000003.1"/>
</dbReference>
<feature type="compositionally biased region" description="Basic and acidic residues" evidence="1">
    <location>
        <begin position="36"/>
        <end position="53"/>
    </location>
</feature>